<keyword evidence="4" id="KW-1133">Transmembrane helix</keyword>
<dbReference type="AlphaFoldDB" id="A0A6A2Z203"/>
<dbReference type="PANTHER" id="PTHR31234:SF35">
    <property type="entry name" value="LATE EMBRYOGENESIS ABUNDANT (LEA) HYDROXYPROLINE-RICH GLYCOPROTEIN FAMILY"/>
    <property type="match status" value="1"/>
</dbReference>
<evidence type="ECO:0000313" key="5">
    <source>
        <dbReference type="EMBL" id="KAE8685135.1"/>
    </source>
</evidence>
<evidence type="ECO:0000256" key="4">
    <source>
        <dbReference type="SAM" id="Phobius"/>
    </source>
</evidence>
<reference evidence="5" key="1">
    <citation type="submission" date="2019-09" db="EMBL/GenBank/DDBJ databases">
        <title>Draft genome information of white flower Hibiscus syriacus.</title>
        <authorList>
            <person name="Kim Y.-M."/>
        </authorList>
    </citation>
    <scope>NUCLEOTIDE SEQUENCE [LARGE SCALE GENOMIC DNA]</scope>
    <source>
        <strain evidence="5">YM2019G1</strain>
    </source>
</reference>
<feature type="region of interest" description="Disordered" evidence="3">
    <location>
        <begin position="1"/>
        <end position="31"/>
    </location>
</feature>
<dbReference type="GO" id="GO:0005886">
    <property type="term" value="C:plasma membrane"/>
    <property type="evidence" value="ECO:0007669"/>
    <property type="project" value="TreeGrafter"/>
</dbReference>
<sequence>MSQNAFPSVLNKPPGYQDPNSPPINLGFRPPPRKPILPPSFGPKKKRSSCCHVCCCFFCIFFSILIALLLIFAAVFYFWFNPKLPVFHVKSFQISRFNVTRKPHGTHLDAAATMAIEVKNPNRKMTYYFGDTVVDASVGKGGDETELGTMKVPKFTSKKQSTTSLKVETKASNKQADDAVADRLLAGYKAKSLAVNVAAKTKVGVGVGGLKIGMLGVTVNCKGITMKQLAGGDTPNCVTHTLRWIDIRS</sequence>
<comment type="subcellular location">
    <subcellularLocation>
        <location evidence="1">Membrane</location>
    </subcellularLocation>
</comment>
<evidence type="ECO:0000313" key="6">
    <source>
        <dbReference type="Proteomes" id="UP000436088"/>
    </source>
</evidence>
<dbReference type="CDD" id="cd16913">
    <property type="entry name" value="YkuD_like"/>
    <property type="match status" value="1"/>
</dbReference>
<keyword evidence="2 4" id="KW-0472">Membrane</keyword>
<dbReference type="InterPro" id="IPR044839">
    <property type="entry name" value="NDR1-like"/>
</dbReference>
<proteinExistence type="predicted"/>
<name>A0A6A2Z203_HIBSY</name>
<evidence type="ECO:0000256" key="3">
    <source>
        <dbReference type="SAM" id="MobiDB-lite"/>
    </source>
</evidence>
<keyword evidence="4" id="KW-0812">Transmembrane</keyword>
<dbReference type="EMBL" id="VEPZ02001234">
    <property type="protein sequence ID" value="KAE8685135.1"/>
    <property type="molecule type" value="Genomic_DNA"/>
</dbReference>
<gene>
    <name evidence="5" type="ORF">F3Y22_tig00111100pilonHSYRG00079</name>
</gene>
<dbReference type="Proteomes" id="UP000436088">
    <property type="component" value="Unassembled WGS sequence"/>
</dbReference>
<evidence type="ECO:0000256" key="1">
    <source>
        <dbReference type="ARBA" id="ARBA00004370"/>
    </source>
</evidence>
<organism evidence="5 6">
    <name type="scientific">Hibiscus syriacus</name>
    <name type="common">Rose of Sharon</name>
    <dbReference type="NCBI Taxonomy" id="106335"/>
    <lineage>
        <taxon>Eukaryota</taxon>
        <taxon>Viridiplantae</taxon>
        <taxon>Streptophyta</taxon>
        <taxon>Embryophyta</taxon>
        <taxon>Tracheophyta</taxon>
        <taxon>Spermatophyta</taxon>
        <taxon>Magnoliopsida</taxon>
        <taxon>eudicotyledons</taxon>
        <taxon>Gunneridae</taxon>
        <taxon>Pentapetalae</taxon>
        <taxon>rosids</taxon>
        <taxon>malvids</taxon>
        <taxon>Malvales</taxon>
        <taxon>Malvaceae</taxon>
        <taxon>Malvoideae</taxon>
        <taxon>Hibiscus</taxon>
    </lineage>
</organism>
<keyword evidence="6" id="KW-1185">Reference proteome</keyword>
<dbReference type="GO" id="GO:0016740">
    <property type="term" value="F:transferase activity"/>
    <property type="evidence" value="ECO:0007669"/>
    <property type="project" value="InterPro"/>
</dbReference>
<evidence type="ECO:0000256" key="2">
    <source>
        <dbReference type="ARBA" id="ARBA00023136"/>
    </source>
</evidence>
<dbReference type="GO" id="GO:0098542">
    <property type="term" value="P:defense response to other organism"/>
    <property type="evidence" value="ECO:0007669"/>
    <property type="project" value="InterPro"/>
</dbReference>
<comment type="caution">
    <text evidence="5">The sequence shown here is derived from an EMBL/GenBank/DDBJ whole genome shotgun (WGS) entry which is preliminary data.</text>
</comment>
<accession>A0A6A2Z203</accession>
<dbReference type="PANTHER" id="PTHR31234">
    <property type="entry name" value="LATE EMBRYOGENESIS ABUNDANT (LEA) HYDROXYPROLINE-RICH GLYCOPROTEIN FAMILY"/>
    <property type="match status" value="1"/>
</dbReference>
<protein>
    <submittedName>
        <fullName evidence="5">3'-5'-exoribonuclease family protein isoform 1</fullName>
    </submittedName>
</protein>
<feature type="transmembrane region" description="Helical" evidence="4">
    <location>
        <begin position="53"/>
        <end position="80"/>
    </location>
</feature>
<dbReference type="InterPro" id="IPR005490">
    <property type="entry name" value="LD_TPept_cat_dom"/>
</dbReference>